<feature type="transmembrane region" description="Helical" evidence="8">
    <location>
        <begin position="47"/>
        <end position="66"/>
    </location>
</feature>
<feature type="transmembrane region" description="Helical" evidence="8">
    <location>
        <begin position="245"/>
        <end position="264"/>
    </location>
</feature>
<evidence type="ECO:0000256" key="5">
    <source>
        <dbReference type="ARBA" id="ARBA00022692"/>
    </source>
</evidence>
<feature type="transmembrane region" description="Helical" evidence="8">
    <location>
        <begin position="78"/>
        <end position="96"/>
    </location>
</feature>
<organism evidence="10 11">
    <name type="scientific">Hyphomicrobium facile</name>
    <dbReference type="NCBI Taxonomy" id="51670"/>
    <lineage>
        <taxon>Bacteria</taxon>
        <taxon>Pseudomonadati</taxon>
        <taxon>Pseudomonadota</taxon>
        <taxon>Alphaproteobacteria</taxon>
        <taxon>Hyphomicrobiales</taxon>
        <taxon>Hyphomicrobiaceae</taxon>
        <taxon>Hyphomicrobium</taxon>
    </lineage>
</organism>
<dbReference type="NCBIfam" id="NF037955">
    <property type="entry name" value="mfs"/>
    <property type="match status" value="1"/>
</dbReference>
<evidence type="ECO:0000256" key="6">
    <source>
        <dbReference type="ARBA" id="ARBA00022989"/>
    </source>
</evidence>
<keyword evidence="11" id="KW-1185">Reference proteome</keyword>
<feature type="transmembrane region" description="Helical" evidence="8">
    <location>
        <begin position="166"/>
        <end position="185"/>
    </location>
</feature>
<feature type="transmembrane region" description="Helical" evidence="8">
    <location>
        <begin position="338"/>
        <end position="361"/>
    </location>
</feature>
<evidence type="ECO:0000256" key="2">
    <source>
        <dbReference type="ARBA" id="ARBA00022448"/>
    </source>
</evidence>
<keyword evidence="3" id="KW-1003">Cell membrane</keyword>
<evidence type="ECO:0000256" key="4">
    <source>
        <dbReference type="ARBA" id="ARBA00022519"/>
    </source>
</evidence>
<evidence type="ECO:0000259" key="9">
    <source>
        <dbReference type="Pfam" id="PF12832"/>
    </source>
</evidence>
<evidence type="ECO:0000313" key="11">
    <source>
        <dbReference type="Proteomes" id="UP000199423"/>
    </source>
</evidence>
<dbReference type="OrthoDB" id="9150135at2"/>
<reference evidence="11" key="1">
    <citation type="submission" date="2016-10" db="EMBL/GenBank/DDBJ databases">
        <authorList>
            <person name="Varghese N."/>
            <person name="Submissions S."/>
        </authorList>
    </citation>
    <scope>NUCLEOTIDE SEQUENCE [LARGE SCALE GENOMIC DNA]</scope>
    <source>
        <strain evidence="11">DSM 1565</strain>
    </source>
</reference>
<keyword evidence="6 8" id="KW-1133">Transmembrane helix</keyword>
<dbReference type="GO" id="GO:0030395">
    <property type="term" value="F:lactose binding"/>
    <property type="evidence" value="ECO:0007669"/>
    <property type="project" value="TreeGrafter"/>
</dbReference>
<dbReference type="Proteomes" id="UP000199423">
    <property type="component" value="Unassembled WGS sequence"/>
</dbReference>
<keyword evidence="7 8" id="KW-0472">Membrane</keyword>
<evidence type="ECO:0000256" key="1">
    <source>
        <dbReference type="ARBA" id="ARBA00004429"/>
    </source>
</evidence>
<sequence>MGAGRDARWSFAVPVALFYAALFVVYGTNVPFMPVWLDWRGLSPAEISIIVATPLFLRLFVTPVIAMAADREWAHRRYLIILAWLTLGFVLALAASQSFGGILLFATLLMLCNSTIMPLIETIAVNGMRHRGLHYGRVRLWGSLSFVAASFAGGVVINAYGGGAGVWLIAFGCGLTVLAGHFLPAEDRPDAPAKPSVPLWQGEALRDLMRQRKFLVFLVAAGLAIASHAAFYTFGILIWNQQGLSAAWSGSLWAIGVFAEVLLFSVSGSVIQRFGAAQLIALGAAAAILRWLVMAFDPPLAVLLPLQILHGLTYGATHIGAIHFIHDTVDREKQGTAQALYATMSSGVAMGCSTLIAGWAYARGGSMSYLAMVAISIVSLAAGLWLVKSRKGTVFGAAKVETA</sequence>
<evidence type="ECO:0000256" key="3">
    <source>
        <dbReference type="ARBA" id="ARBA00022475"/>
    </source>
</evidence>
<dbReference type="PIRSF" id="PIRSF004925">
    <property type="entry name" value="HcaT"/>
    <property type="match status" value="1"/>
</dbReference>
<feature type="domain" description="Major facilitator superfamily associated" evidence="9">
    <location>
        <begin position="16"/>
        <end position="366"/>
    </location>
</feature>
<dbReference type="STRING" id="51670.SAMN04488557_3736"/>
<dbReference type="AlphaFoldDB" id="A0A1I7NVA4"/>
<dbReference type="GO" id="GO:0005886">
    <property type="term" value="C:plasma membrane"/>
    <property type="evidence" value="ECO:0007669"/>
    <property type="project" value="UniProtKB-SubCell"/>
</dbReference>
<dbReference type="GO" id="GO:0015528">
    <property type="term" value="F:lactose:proton symporter activity"/>
    <property type="evidence" value="ECO:0007669"/>
    <property type="project" value="TreeGrafter"/>
</dbReference>
<dbReference type="InterPro" id="IPR024989">
    <property type="entry name" value="MFS_assoc_dom"/>
</dbReference>
<keyword evidence="5 8" id="KW-0812">Transmembrane</keyword>
<gene>
    <name evidence="10" type="ORF">SAMN04488557_3736</name>
</gene>
<dbReference type="Gene3D" id="1.20.1250.20">
    <property type="entry name" value="MFS general substrate transporter like domains"/>
    <property type="match status" value="2"/>
</dbReference>
<evidence type="ECO:0000313" key="10">
    <source>
        <dbReference type="EMBL" id="SFV38572.1"/>
    </source>
</evidence>
<feature type="transmembrane region" description="Helical" evidence="8">
    <location>
        <begin position="276"/>
        <end position="296"/>
    </location>
</feature>
<protein>
    <submittedName>
        <fullName evidence="10">MFS transporter, PPP family, 3-phenylpropionic acid transporter</fullName>
    </submittedName>
</protein>
<dbReference type="EMBL" id="FPCH01000004">
    <property type="protein sequence ID" value="SFV38572.1"/>
    <property type="molecule type" value="Genomic_DNA"/>
</dbReference>
<feature type="transmembrane region" description="Helical" evidence="8">
    <location>
        <begin position="102"/>
        <end position="120"/>
    </location>
</feature>
<dbReference type="PANTHER" id="PTHR23522:SF10">
    <property type="entry name" value="3-PHENYLPROPIONIC ACID TRANSPORTER-RELATED"/>
    <property type="match status" value="1"/>
</dbReference>
<name>A0A1I7NVA4_9HYPH</name>
<dbReference type="InterPro" id="IPR036259">
    <property type="entry name" value="MFS_trans_sf"/>
</dbReference>
<evidence type="ECO:0000256" key="7">
    <source>
        <dbReference type="ARBA" id="ARBA00023136"/>
    </source>
</evidence>
<proteinExistence type="predicted"/>
<keyword evidence="2" id="KW-0813">Transport</keyword>
<dbReference type="PANTHER" id="PTHR23522">
    <property type="entry name" value="BLL5896 PROTEIN"/>
    <property type="match status" value="1"/>
</dbReference>
<feature type="transmembrane region" description="Helical" evidence="8">
    <location>
        <begin position="367"/>
        <end position="387"/>
    </location>
</feature>
<dbReference type="InterPro" id="IPR026032">
    <property type="entry name" value="HcaT-like"/>
</dbReference>
<dbReference type="Pfam" id="PF12832">
    <property type="entry name" value="MFS_1_like"/>
    <property type="match status" value="1"/>
</dbReference>
<dbReference type="SUPFAM" id="SSF103473">
    <property type="entry name" value="MFS general substrate transporter"/>
    <property type="match status" value="1"/>
</dbReference>
<feature type="transmembrane region" description="Helical" evidence="8">
    <location>
        <begin position="214"/>
        <end position="239"/>
    </location>
</feature>
<accession>A0A1I7NVA4</accession>
<feature type="transmembrane region" description="Helical" evidence="8">
    <location>
        <begin position="308"/>
        <end position="326"/>
    </location>
</feature>
<feature type="transmembrane region" description="Helical" evidence="8">
    <location>
        <begin position="7"/>
        <end position="27"/>
    </location>
</feature>
<evidence type="ECO:0000256" key="8">
    <source>
        <dbReference type="SAM" id="Phobius"/>
    </source>
</evidence>
<keyword evidence="4" id="KW-0997">Cell inner membrane</keyword>
<comment type="subcellular location">
    <subcellularLocation>
        <location evidence="1">Cell inner membrane</location>
        <topology evidence="1">Multi-pass membrane protein</topology>
    </subcellularLocation>
</comment>
<feature type="transmembrane region" description="Helical" evidence="8">
    <location>
        <begin position="140"/>
        <end position="160"/>
    </location>
</feature>